<sequence length="378" mass="41908">MTKEKSVPQLAPSKQTEKNGCGTEGGKILEMSNVTHRYGDVVALDNVSICAQEGEFLTLLGRSGSGKSTLLRIIAGLEEPSQVGVLRIADTDVTGKPANQRDCTTVFQHYALFPHMTVGQNVEYGLKVRGVLEQERTKRGREALELVQLEGKYERRIHQLSGGERQRVALARALVTKPKILLLDEPLGALDEKLRMDMQIELMHLHQKVGLTFIYVTHSQEEALTMSDRVILMSGGTIAQNSSPAELFDSPVSREVASFMGFENIFSGKVLDANDNKVRFELAGFELEGTSNDTTKIDVGMEVYVGIRSEHIRLLSSSEAEHGIPCEHVESIYKGKYTDQVLRTPLGQIQARVWDTTSEVASISKVDWDANHCVVMHR</sequence>
<feature type="domain" description="ABC transporter" evidence="5">
    <location>
        <begin position="29"/>
        <end position="260"/>
    </location>
</feature>
<evidence type="ECO:0000256" key="1">
    <source>
        <dbReference type="ARBA" id="ARBA00022448"/>
    </source>
</evidence>
<dbReference type="RefSeq" id="WP_249711517.1">
    <property type="nucleotide sequence ID" value="NZ_JAMFMB010000022.1"/>
</dbReference>
<keyword evidence="2" id="KW-0547">Nucleotide-binding</keyword>
<dbReference type="InterPro" id="IPR027417">
    <property type="entry name" value="P-loop_NTPase"/>
</dbReference>
<reference evidence="6" key="1">
    <citation type="submission" date="2022-05" db="EMBL/GenBank/DDBJ databases">
        <authorList>
            <person name="Park J.-S."/>
        </authorList>
    </citation>
    <scope>NUCLEOTIDE SEQUENCE</scope>
    <source>
        <strain evidence="6">2012CJ41-6</strain>
    </source>
</reference>
<dbReference type="GO" id="GO:0005524">
    <property type="term" value="F:ATP binding"/>
    <property type="evidence" value="ECO:0007669"/>
    <property type="project" value="UniProtKB-KW"/>
</dbReference>
<dbReference type="PROSITE" id="PS50893">
    <property type="entry name" value="ABC_TRANSPORTER_2"/>
    <property type="match status" value="1"/>
</dbReference>
<dbReference type="SUPFAM" id="SSF50331">
    <property type="entry name" value="MOP-like"/>
    <property type="match status" value="1"/>
</dbReference>
<name>A0ABT0Q5D5_9RHOB</name>
<dbReference type="InterPro" id="IPR017871">
    <property type="entry name" value="ABC_transporter-like_CS"/>
</dbReference>
<dbReference type="Gene3D" id="3.40.50.300">
    <property type="entry name" value="P-loop containing nucleotide triphosphate hydrolases"/>
    <property type="match status" value="1"/>
</dbReference>
<evidence type="ECO:0000259" key="5">
    <source>
        <dbReference type="PROSITE" id="PS50893"/>
    </source>
</evidence>
<dbReference type="InterPro" id="IPR003439">
    <property type="entry name" value="ABC_transporter-like_ATP-bd"/>
</dbReference>
<dbReference type="Proteomes" id="UP001203880">
    <property type="component" value="Unassembled WGS sequence"/>
</dbReference>
<dbReference type="SUPFAM" id="SSF52540">
    <property type="entry name" value="P-loop containing nucleoside triphosphate hydrolases"/>
    <property type="match status" value="1"/>
</dbReference>
<dbReference type="Gene3D" id="2.40.50.100">
    <property type="match status" value="1"/>
</dbReference>
<dbReference type="SMART" id="SM00382">
    <property type="entry name" value="AAA"/>
    <property type="match status" value="1"/>
</dbReference>
<feature type="region of interest" description="Disordered" evidence="4">
    <location>
        <begin position="1"/>
        <end position="25"/>
    </location>
</feature>
<dbReference type="InterPro" id="IPR003593">
    <property type="entry name" value="AAA+_ATPase"/>
</dbReference>
<proteinExistence type="predicted"/>
<accession>A0ABT0Q5D5</accession>
<keyword evidence="1" id="KW-0813">Transport</keyword>
<evidence type="ECO:0000256" key="4">
    <source>
        <dbReference type="SAM" id="MobiDB-lite"/>
    </source>
</evidence>
<dbReference type="InterPro" id="IPR050093">
    <property type="entry name" value="ABC_SmlMolc_Importer"/>
</dbReference>
<dbReference type="PANTHER" id="PTHR42781">
    <property type="entry name" value="SPERMIDINE/PUTRESCINE IMPORT ATP-BINDING PROTEIN POTA"/>
    <property type="match status" value="1"/>
</dbReference>
<evidence type="ECO:0000313" key="7">
    <source>
        <dbReference type="Proteomes" id="UP001203880"/>
    </source>
</evidence>
<dbReference type="InterPro" id="IPR008995">
    <property type="entry name" value="Mo/tungstate-bd_C_term_dom"/>
</dbReference>
<organism evidence="6 7">
    <name type="scientific">Ruegeria spongiae</name>
    <dbReference type="NCBI Taxonomy" id="2942209"/>
    <lineage>
        <taxon>Bacteria</taxon>
        <taxon>Pseudomonadati</taxon>
        <taxon>Pseudomonadota</taxon>
        <taxon>Alphaproteobacteria</taxon>
        <taxon>Rhodobacterales</taxon>
        <taxon>Roseobacteraceae</taxon>
        <taxon>Ruegeria</taxon>
    </lineage>
</organism>
<keyword evidence="3 6" id="KW-0067">ATP-binding</keyword>
<protein>
    <submittedName>
        <fullName evidence="6">ABC transporter ATP-binding protein</fullName>
    </submittedName>
</protein>
<dbReference type="PANTHER" id="PTHR42781:SF4">
    <property type="entry name" value="SPERMIDINE_PUTRESCINE IMPORT ATP-BINDING PROTEIN POTA"/>
    <property type="match status" value="1"/>
</dbReference>
<comment type="caution">
    <text evidence="6">The sequence shown here is derived from an EMBL/GenBank/DDBJ whole genome shotgun (WGS) entry which is preliminary data.</text>
</comment>
<evidence type="ECO:0000256" key="3">
    <source>
        <dbReference type="ARBA" id="ARBA00022840"/>
    </source>
</evidence>
<keyword evidence="7" id="KW-1185">Reference proteome</keyword>
<evidence type="ECO:0000256" key="2">
    <source>
        <dbReference type="ARBA" id="ARBA00022741"/>
    </source>
</evidence>
<dbReference type="Pfam" id="PF00005">
    <property type="entry name" value="ABC_tran"/>
    <property type="match status" value="1"/>
</dbReference>
<evidence type="ECO:0000313" key="6">
    <source>
        <dbReference type="EMBL" id="MCL6285074.1"/>
    </source>
</evidence>
<dbReference type="EMBL" id="JAMFMB010000022">
    <property type="protein sequence ID" value="MCL6285074.1"/>
    <property type="molecule type" value="Genomic_DNA"/>
</dbReference>
<gene>
    <name evidence="6" type="ORF">M3P21_16195</name>
</gene>
<dbReference type="PROSITE" id="PS00211">
    <property type="entry name" value="ABC_TRANSPORTER_1"/>
    <property type="match status" value="1"/>
</dbReference>